<dbReference type="EMBL" id="FXTK01000008">
    <property type="protein sequence ID" value="SMO71795.1"/>
    <property type="molecule type" value="Genomic_DNA"/>
</dbReference>
<keyword evidence="2" id="KW-0560">Oxidoreductase</keyword>
<reference evidence="6 7" key="1">
    <citation type="submission" date="2017-05" db="EMBL/GenBank/DDBJ databases">
        <authorList>
            <person name="Varghese N."/>
            <person name="Submissions S."/>
        </authorList>
    </citation>
    <scope>NUCLEOTIDE SEQUENCE [LARGE SCALE GENOMIC DNA]</scope>
    <source>
        <strain evidence="6 7">DSM 100094</strain>
    </source>
</reference>
<dbReference type="InterPro" id="IPR015590">
    <property type="entry name" value="Aldehyde_DH_dom"/>
</dbReference>
<dbReference type="Gene3D" id="3.40.605.10">
    <property type="entry name" value="Aldehyde Dehydrogenase, Chain A, domain 1"/>
    <property type="match status" value="1"/>
</dbReference>
<dbReference type="InterPro" id="IPR016160">
    <property type="entry name" value="Ald_DH_CS_CYS"/>
</dbReference>
<dbReference type="PROSITE" id="PS00070">
    <property type="entry name" value="ALDEHYDE_DEHYDR_CYS"/>
    <property type="match status" value="1"/>
</dbReference>
<evidence type="ECO:0000259" key="5">
    <source>
        <dbReference type="Pfam" id="PF00171"/>
    </source>
</evidence>
<evidence type="ECO:0000256" key="2">
    <source>
        <dbReference type="ARBA" id="ARBA00023002"/>
    </source>
</evidence>
<dbReference type="FunFam" id="3.40.605.10:FF:000007">
    <property type="entry name" value="NAD/NADP-dependent betaine aldehyde dehydrogenase"/>
    <property type="match status" value="1"/>
</dbReference>
<dbReference type="InterPro" id="IPR016163">
    <property type="entry name" value="Ald_DH_C"/>
</dbReference>
<protein>
    <recommendedName>
        <fullName evidence="3">aldehyde dehydrogenase (NAD(+))</fullName>
        <ecNumber evidence="3">1.2.1.3</ecNumber>
    </recommendedName>
</protein>
<dbReference type="GO" id="GO:0004029">
    <property type="term" value="F:aldehyde dehydrogenase (NAD+) activity"/>
    <property type="evidence" value="ECO:0007669"/>
    <property type="project" value="UniProtKB-EC"/>
</dbReference>
<dbReference type="Pfam" id="PF00171">
    <property type="entry name" value="Aldedh"/>
    <property type="match status" value="1"/>
</dbReference>
<dbReference type="Gene3D" id="3.40.309.10">
    <property type="entry name" value="Aldehyde Dehydrogenase, Chain A, domain 2"/>
    <property type="match status" value="1"/>
</dbReference>
<sequence>MGELADKRKFYINGKWVDPVQPNDLEVLDPSTEEPVAVISVGGQADTDAAVAAAKAAFPVWSQTAPAERLAYVEKILAGYKRRAQDMANAISSEMGAPQDMALADQTGAGVSHIEAFIEAFRNFEFIRPLGPHAPTTMVAWEPIGVIGLITPWNWPMNQVTLKVIPAILAGNTVVLKPSEIAPLSSIVWTEIVDEAGLPAGVYNMVNGDGPGVGTQLSTHPDVEMISFTGSTRAGIAITKAAADTVKKVTLELGGKGANLVFADADDKAVERGMRHVLLNSGQSCNAPTRMLVERSFYETAIEQAKKLAEDAQIATAHQPGDHIGPVVSKQQWDKIQDLIQKGIDEGARLVTGGPGLPEGVNRGYFVRPTVFADVTNDMTIAQQEIFGPVVSIIPFDTEEEAISIANDTIYGLTNYVQTQDGARRNRLARQLRAGMVETNGERRGRGSAFGGVKASGRAREGGVWGIEEFMDSKQISGWDVDA</sequence>
<gene>
    <name evidence="6" type="ORF">SAMN06265221_10882</name>
</gene>
<keyword evidence="7" id="KW-1185">Reference proteome</keyword>
<comment type="catalytic activity">
    <reaction evidence="4">
        <text>an aldehyde + NAD(+) + H2O = a carboxylate + NADH + 2 H(+)</text>
        <dbReference type="Rhea" id="RHEA:16185"/>
        <dbReference type="ChEBI" id="CHEBI:15377"/>
        <dbReference type="ChEBI" id="CHEBI:15378"/>
        <dbReference type="ChEBI" id="CHEBI:17478"/>
        <dbReference type="ChEBI" id="CHEBI:29067"/>
        <dbReference type="ChEBI" id="CHEBI:57540"/>
        <dbReference type="ChEBI" id="CHEBI:57945"/>
        <dbReference type="EC" id="1.2.1.3"/>
    </reaction>
</comment>
<dbReference type="InterPro" id="IPR016162">
    <property type="entry name" value="Ald_DH_N"/>
</dbReference>
<dbReference type="EC" id="1.2.1.3" evidence="3"/>
<organism evidence="6 7">
    <name type="scientific">Paracoccus laeviglucosivorans</name>
    <dbReference type="NCBI Taxonomy" id="1197861"/>
    <lineage>
        <taxon>Bacteria</taxon>
        <taxon>Pseudomonadati</taxon>
        <taxon>Pseudomonadota</taxon>
        <taxon>Alphaproteobacteria</taxon>
        <taxon>Rhodobacterales</taxon>
        <taxon>Paracoccaceae</taxon>
        <taxon>Paracoccus</taxon>
    </lineage>
</organism>
<accession>A0A521DJM5</accession>
<dbReference type="SUPFAM" id="SSF53720">
    <property type="entry name" value="ALDH-like"/>
    <property type="match status" value="1"/>
</dbReference>
<dbReference type="AlphaFoldDB" id="A0A521DJM5"/>
<dbReference type="RefSeq" id="WP_142663214.1">
    <property type="nucleotide sequence ID" value="NZ_FXTK01000008.1"/>
</dbReference>
<dbReference type="FunFam" id="3.40.309.10:FF:000012">
    <property type="entry name" value="Betaine aldehyde dehydrogenase"/>
    <property type="match status" value="1"/>
</dbReference>
<dbReference type="CDD" id="cd07138">
    <property type="entry name" value="ALDH_CddD_SSP0762"/>
    <property type="match status" value="1"/>
</dbReference>
<evidence type="ECO:0000313" key="7">
    <source>
        <dbReference type="Proteomes" id="UP000319014"/>
    </source>
</evidence>
<feature type="domain" description="Aldehyde dehydrogenase" evidence="5">
    <location>
        <begin position="16"/>
        <end position="476"/>
    </location>
</feature>
<dbReference type="InterPro" id="IPR016161">
    <property type="entry name" value="Ald_DH/histidinol_DH"/>
</dbReference>
<dbReference type="Proteomes" id="UP000319014">
    <property type="component" value="Unassembled WGS sequence"/>
</dbReference>
<dbReference type="OrthoDB" id="9812625at2"/>
<evidence type="ECO:0000256" key="3">
    <source>
        <dbReference type="ARBA" id="ARBA00024226"/>
    </source>
</evidence>
<comment type="similarity">
    <text evidence="1">Belongs to the aldehyde dehydrogenase family.</text>
</comment>
<evidence type="ECO:0000313" key="6">
    <source>
        <dbReference type="EMBL" id="SMO71795.1"/>
    </source>
</evidence>
<name>A0A521DJM5_9RHOB</name>
<evidence type="ECO:0000256" key="1">
    <source>
        <dbReference type="ARBA" id="ARBA00009986"/>
    </source>
</evidence>
<proteinExistence type="inferred from homology"/>
<dbReference type="PANTHER" id="PTHR42804:SF1">
    <property type="entry name" value="ALDEHYDE DEHYDROGENASE-RELATED"/>
    <property type="match status" value="1"/>
</dbReference>
<dbReference type="PANTHER" id="PTHR42804">
    <property type="entry name" value="ALDEHYDE DEHYDROGENASE"/>
    <property type="match status" value="1"/>
</dbReference>
<evidence type="ECO:0000256" key="4">
    <source>
        <dbReference type="ARBA" id="ARBA00049194"/>
    </source>
</evidence>